<dbReference type="EMBL" id="LNYJ01000011">
    <property type="protein sequence ID" value="KTD16494.1"/>
    <property type="molecule type" value="Genomic_DNA"/>
</dbReference>
<reference evidence="2 3" key="1">
    <citation type="submission" date="2015-11" db="EMBL/GenBank/DDBJ databases">
        <title>Genomic analysis of 38 Legionella species identifies large and diverse effector repertoires.</title>
        <authorList>
            <person name="Burstein D."/>
            <person name="Amaro F."/>
            <person name="Zusman T."/>
            <person name="Lifshitz Z."/>
            <person name="Cohen O."/>
            <person name="Gilbert J.A."/>
            <person name="Pupko T."/>
            <person name="Shuman H.A."/>
            <person name="Segal G."/>
        </authorList>
    </citation>
    <scope>NUCLEOTIDE SEQUENCE [LARGE SCALE GENOMIC DNA]</scope>
    <source>
        <strain evidence="2 3">BL-540</strain>
    </source>
</reference>
<dbReference type="CDD" id="cd02440">
    <property type="entry name" value="AdoMet_MTases"/>
    <property type="match status" value="1"/>
</dbReference>
<keyword evidence="2" id="KW-0808">Transferase</keyword>
<comment type="caution">
    <text evidence="2">The sequence shown here is derived from an EMBL/GenBank/DDBJ whole genome shotgun (WGS) entry which is preliminary data.</text>
</comment>
<dbReference type="STRING" id="456.Ljor_0800"/>
<evidence type="ECO:0000259" key="1">
    <source>
        <dbReference type="Pfam" id="PF01728"/>
    </source>
</evidence>
<proteinExistence type="predicted"/>
<accession>A0A0W0V8N4</accession>
<protein>
    <submittedName>
        <fullName evidence="2">Methyltransferase</fullName>
    </submittedName>
</protein>
<dbReference type="PANTHER" id="PTHR37524:SF2">
    <property type="entry name" value="RIBOSOMAL RNA METHYLTRANSFERASE FTSJ DOMAIN-CONTAINING PROTEIN"/>
    <property type="match status" value="1"/>
</dbReference>
<sequence length="310" mass="35734">MNNQTISAAYLAKPEFLTELCEELKGHGTVYEDLLLSPDCKLDVCFAQDIWLKPTIVDFQSISEAVRILRQAGKFWYLHPLTHIRRSKLIEQQLRVYSKLSRHFPIQEEIPQVGAFSLLNQNTLIYSQKRLKRWPDGYCHFIEDKINPPSRAYLKLWEALSFLNRQPKPFETALDLGASPGGWTYVMQSLGTQVTAVDKARLDPKVARLPRVTFLQESAFSIEPGDLEQSYDWVLSDVACYPQRAYDLICKWLDSGKAGQLIFTIKLQGKTDLAMIEKFKAIPDSRIINLFYNKHEATFFYPFNPDQISC</sequence>
<evidence type="ECO:0000313" key="3">
    <source>
        <dbReference type="Proteomes" id="UP000055035"/>
    </source>
</evidence>
<organism evidence="2 3">
    <name type="scientific">Legionella jordanis</name>
    <dbReference type="NCBI Taxonomy" id="456"/>
    <lineage>
        <taxon>Bacteria</taxon>
        <taxon>Pseudomonadati</taxon>
        <taxon>Pseudomonadota</taxon>
        <taxon>Gammaproteobacteria</taxon>
        <taxon>Legionellales</taxon>
        <taxon>Legionellaceae</taxon>
        <taxon>Legionella</taxon>
    </lineage>
</organism>
<dbReference type="PANTHER" id="PTHR37524">
    <property type="entry name" value="RIBOSOMAL RNA LARGE SUBUNIT METHYLTRANSFERASE M"/>
    <property type="match status" value="1"/>
</dbReference>
<dbReference type="InterPro" id="IPR029063">
    <property type="entry name" value="SAM-dependent_MTases_sf"/>
</dbReference>
<evidence type="ECO:0000313" key="2">
    <source>
        <dbReference type="EMBL" id="KTD16494.1"/>
    </source>
</evidence>
<dbReference type="SUPFAM" id="SSF53335">
    <property type="entry name" value="S-adenosyl-L-methionine-dependent methyltransferases"/>
    <property type="match status" value="1"/>
</dbReference>
<gene>
    <name evidence="2" type="ORF">Ljor_0800</name>
</gene>
<dbReference type="AlphaFoldDB" id="A0A0W0V8N4"/>
<keyword evidence="2" id="KW-0489">Methyltransferase</keyword>
<dbReference type="InterPro" id="IPR002877">
    <property type="entry name" value="RNA_MeTrfase_FtsJ_dom"/>
</dbReference>
<dbReference type="OrthoDB" id="154490at2"/>
<dbReference type="Gene3D" id="3.40.50.150">
    <property type="entry name" value="Vaccinia Virus protein VP39"/>
    <property type="match status" value="1"/>
</dbReference>
<dbReference type="PATRIC" id="fig|456.5.peg.852"/>
<dbReference type="Proteomes" id="UP000055035">
    <property type="component" value="Unassembled WGS sequence"/>
</dbReference>
<name>A0A0W0V8N4_9GAMM</name>
<feature type="domain" description="Ribosomal RNA methyltransferase FtsJ" evidence="1">
    <location>
        <begin position="150"/>
        <end position="239"/>
    </location>
</feature>
<dbReference type="Pfam" id="PF01728">
    <property type="entry name" value="FtsJ"/>
    <property type="match status" value="1"/>
</dbReference>
<dbReference type="GO" id="GO:0008168">
    <property type="term" value="F:methyltransferase activity"/>
    <property type="evidence" value="ECO:0007669"/>
    <property type="project" value="UniProtKB-KW"/>
</dbReference>
<dbReference type="GO" id="GO:0032259">
    <property type="term" value="P:methylation"/>
    <property type="evidence" value="ECO:0007669"/>
    <property type="project" value="UniProtKB-KW"/>
</dbReference>
<dbReference type="RefSeq" id="WP_058470344.1">
    <property type="nucleotide sequence ID" value="NZ_CAAAIC010000002.1"/>
</dbReference>
<keyword evidence="3" id="KW-1185">Reference proteome</keyword>